<dbReference type="EMBL" id="CP036526">
    <property type="protein sequence ID" value="QDT11139.1"/>
    <property type="molecule type" value="Genomic_DNA"/>
</dbReference>
<dbReference type="Pfam" id="PF11322">
    <property type="entry name" value="DUF3124"/>
    <property type="match status" value="1"/>
</dbReference>
<evidence type="ECO:0000313" key="2">
    <source>
        <dbReference type="EMBL" id="QDT11139.1"/>
    </source>
</evidence>
<keyword evidence="1" id="KW-0812">Transmembrane</keyword>
<accession>A0A517NVJ7</accession>
<keyword evidence="1" id="KW-1133">Transmembrane helix</keyword>
<protein>
    <recommendedName>
        <fullName evidence="4">DUF3124 domain-containing protein</fullName>
    </recommendedName>
</protein>
<dbReference type="AlphaFoldDB" id="A0A517NVJ7"/>
<organism evidence="2 3">
    <name type="scientific">Stieleria marina</name>
    <dbReference type="NCBI Taxonomy" id="1930275"/>
    <lineage>
        <taxon>Bacteria</taxon>
        <taxon>Pseudomonadati</taxon>
        <taxon>Planctomycetota</taxon>
        <taxon>Planctomycetia</taxon>
        <taxon>Pirellulales</taxon>
        <taxon>Pirellulaceae</taxon>
        <taxon>Stieleria</taxon>
    </lineage>
</organism>
<sequence length="209" mass="23225">MMTPMGTMSDATDEPIEKIEKIVRYLKLIVFLIVIVPMVALAAIMQLRFQSVKEDPNFHMPSVRDAARVDIDSLPWHPVSGQTLYVPAYSHIFHQDGVPRLLTVTLSVRNTDRKNEIIVSSVKYFDSSGKEVRSMLRKPLKLSPLASTEFVVEQKDKKGGSGASFIVDWQSGQPVSHPVVESVMIDTSNAQGISFVRSATVLDEVAKPE</sequence>
<evidence type="ECO:0000256" key="1">
    <source>
        <dbReference type="SAM" id="Phobius"/>
    </source>
</evidence>
<keyword evidence="1" id="KW-0472">Membrane</keyword>
<dbReference type="Proteomes" id="UP000319817">
    <property type="component" value="Chromosome"/>
</dbReference>
<gene>
    <name evidence="2" type="ORF">K239x_31330</name>
</gene>
<feature type="transmembrane region" description="Helical" evidence="1">
    <location>
        <begin position="28"/>
        <end position="49"/>
    </location>
</feature>
<proteinExistence type="predicted"/>
<evidence type="ECO:0008006" key="4">
    <source>
        <dbReference type="Google" id="ProtNLM"/>
    </source>
</evidence>
<keyword evidence="3" id="KW-1185">Reference proteome</keyword>
<name>A0A517NVJ7_9BACT</name>
<dbReference type="InterPro" id="IPR021471">
    <property type="entry name" value="DUF3124"/>
</dbReference>
<evidence type="ECO:0000313" key="3">
    <source>
        <dbReference type="Proteomes" id="UP000319817"/>
    </source>
</evidence>
<reference evidence="2 3" key="1">
    <citation type="submission" date="2019-02" db="EMBL/GenBank/DDBJ databases">
        <title>Deep-cultivation of Planctomycetes and their phenomic and genomic characterization uncovers novel biology.</title>
        <authorList>
            <person name="Wiegand S."/>
            <person name="Jogler M."/>
            <person name="Boedeker C."/>
            <person name="Pinto D."/>
            <person name="Vollmers J."/>
            <person name="Rivas-Marin E."/>
            <person name="Kohn T."/>
            <person name="Peeters S.H."/>
            <person name="Heuer A."/>
            <person name="Rast P."/>
            <person name="Oberbeckmann S."/>
            <person name="Bunk B."/>
            <person name="Jeske O."/>
            <person name="Meyerdierks A."/>
            <person name="Storesund J.E."/>
            <person name="Kallscheuer N."/>
            <person name="Luecker S."/>
            <person name="Lage O.M."/>
            <person name="Pohl T."/>
            <person name="Merkel B.J."/>
            <person name="Hornburger P."/>
            <person name="Mueller R.-W."/>
            <person name="Bruemmer F."/>
            <person name="Labrenz M."/>
            <person name="Spormann A.M."/>
            <person name="Op den Camp H."/>
            <person name="Overmann J."/>
            <person name="Amann R."/>
            <person name="Jetten M.S.M."/>
            <person name="Mascher T."/>
            <person name="Medema M.H."/>
            <person name="Devos D.P."/>
            <person name="Kaster A.-K."/>
            <person name="Ovreas L."/>
            <person name="Rohde M."/>
            <person name="Galperin M.Y."/>
            <person name="Jogler C."/>
        </authorList>
    </citation>
    <scope>NUCLEOTIDE SEQUENCE [LARGE SCALE GENOMIC DNA]</scope>
    <source>
        <strain evidence="2 3">K23_9</strain>
    </source>
</reference>